<proteinExistence type="predicted"/>
<dbReference type="EMBL" id="LNQE01001663">
    <property type="protein sequence ID" value="KUG14405.1"/>
    <property type="molecule type" value="Genomic_DNA"/>
</dbReference>
<evidence type="ECO:0000313" key="1">
    <source>
        <dbReference type="EMBL" id="KUG14405.1"/>
    </source>
</evidence>
<reference evidence="1" key="1">
    <citation type="journal article" date="2015" name="Proc. Natl. Acad. Sci. U.S.A.">
        <title>Networks of energetic and metabolic interactions define dynamics in microbial communities.</title>
        <authorList>
            <person name="Embree M."/>
            <person name="Liu J.K."/>
            <person name="Al-Bassam M.M."/>
            <person name="Zengler K."/>
        </authorList>
    </citation>
    <scope>NUCLEOTIDE SEQUENCE</scope>
</reference>
<name>A0A0W8F0K9_9ZZZZ</name>
<sequence length="116" mass="12816">MEGVYHAHPLPTWSDFLMRDIHDGTWDTGYVVPVTGVWFLEKGDVDFGASIGKGEAATRLYQSAVQASGASMRKEGNEEVYAGWHAALFNRCCDVVSHLSCGILRATLGGRFWECF</sequence>
<protein>
    <submittedName>
        <fullName evidence="1">Uncharacterized protein</fullName>
    </submittedName>
</protein>
<dbReference type="AlphaFoldDB" id="A0A0W8F0K9"/>
<accession>A0A0W8F0K9</accession>
<organism evidence="1">
    <name type="scientific">hydrocarbon metagenome</name>
    <dbReference type="NCBI Taxonomy" id="938273"/>
    <lineage>
        <taxon>unclassified sequences</taxon>
        <taxon>metagenomes</taxon>
        <taxon>ecological metagenomes</taxon>
    </lineage>
</organism>
<comment type="caution">
    <text evidence="1">The sequence shown here is derived from an EMBL/GenBank/DDBJ whole genome shotgun (WGS) entry which is preliminary data.</text>
</comment>
<gene>
    <name evidence="1" type="ORF">ASZ90_015948</name>
</gene>